<keyword evidence="3" id="KW-1185">Reference proteome</keyword>
<dbReference type="OrthoDB" id="9826296at2"/>
<gene>
    <name evidence="2" type="ORF">AAE02nite_06080</name>
</gene>
<accession>A0A512ATA8</accession>
<dbReference type="RefSeq" id="WP_146894985.1">
    <property type="nucleotide sequence ID" value="NZ_BJYS01000003.1"/>
</dbReference>
<proteinExistence type="predicted"/>
<dbReference type="Proteomes" id="UP000321532">
    <property type="component" value="Unassembled WGS sequence"/>
</dbReference>
<sequence length="182" mass="19335">MKGNHKGNSGNSDHRSPDNIHNRHHMDEAMQHPSGDDNGTTAEFKSGERGPVTDSGDNKQGRQGGGPGEHQSKAGEQGYKSENNYHTTKKGSHTSAGEVRGAGSLKDGSSADQDMKYGYTNADYSDEIKQTRWSRQDSGPGAVTGSANREGGDKDGRGGGKSSGHEGINNPDNKVKVNKRND</sequence>
<evidence type="ECO:0000256" key="1">
    <source>
        <dbReference type="SAM" id="MobiDB-lite"/>
    </source>
</evidence>
<reference evidence="2 3" key="1">
    <citation type="submission" date="2019-07" db="EMBL/GenBank/DDBJ databases">
        <title>Whole genome shotgun sequence of Adhaeribacter aerolatus NBRC 106133.</title>
        <authorList>
            <person name="Hosoyama A."/>
            <person name="Uohara A."/>
            <person name="Ohji S."/>
            <person name="Ichikawa N."/>
        </authorList>
    </citation>
    <scope>NUCLEOTIDE SEQUENCE [LARGE SCALE GENOMIC DNA]</scope>
    <source>
        <strain evidence="2 3">NBRC 106133</strain>
    </source>
</reference>
<organism evidence="2 3">
    <name type="scientific">Adhaeribacter aerolatus</name>
    <dbReference type="NCBI Taxonomy" id="670289"/>
    <lineage>
        <taxon>Bacteria</taxon>
        <taxon>Pseudomonadati</taxon>
        <taxon>Bacteroidota</taxon>
        <taxon>Cytophagia</taxon>
        <taxon>Cytophagales</taxon>
        <taxon>Hymenobacteraceae</taxon>
        <taxon>Adhaeribacter</taxon>
    </lineage>
</organism>
<evidence type="ECO:0000313" key="2">
    <source>
        <dbReference type="EMBL" id="GEO02944.1"/>
    </source>
</evidence>
<protein>
    <submittedName>
        <fullName evidence="2">Uncharacterized protein</fullName>
    </submittedName>
</protein>
<feature type="compositionally biased region" description="Polar residues" evidence="1">
    <location>
        <begin position="1"/>
        <end position="11"/>
    </location>
</feature>
<feature type="compositionally biased region" description="Basic and acidic residues" evidence="1">
    <location>
        <begin position="12"/>
        <end position="30"/>
    </location>
</feature>
<feature type="compositionally biased region" description="Basic and acidic residues" evidence="1">
    <location>
        <begin position="173"/>
        <end position="182"/>
    </location>
</feature>
<dbReference type="EMBL" id="BJYS01000003">
    <property type="protein sequence ID" value="GEO02944.1"/>
    <property type="molecule type" value="Genomic_DNA"/>
</dbReference>
<name>A0A512ATA8_9BACT</name>
<evidence type="ECO:0000313" key="3">
    <source>
        <dbReference type="Proteomes" id="UP000321532"/>
    </source>
</evidence>
<feature type="region of interest" description="Disordered" evidence="1">
    <location>
        <begin position="1"/>
        <end position="182"/>
    </location>
</feature>
<dbReference type="AlphaFoldDB" id="A0A512ATA8"/>
<comment type="caution">
    <text evidence="2">The sequence shown here is derived from an EMBL/GenBank/DDBJ whole genome shotgun (WGS) entry which is preliminary data.</text>
</comment>